<proteinExistence type="predicted"/>
<sequence>MAAAAGLTQMALQLIMTLEHLSKENAWSSGLSTPDLVIVLFQTSAAVLMVTVCLGSCLNCELCRSFSEALWACAIGANIIAGVLHSRWWRSWLAERDLDLTETTSEISAILLSVVFVAVACHCLPLRCCFLGPLVVLAAVASSLQATMSGGQMLGAQLLNAALLLFLLISSYCTAHRSEREVRVGWLRGSSQDCRVHEAYAEKEIFKAALARDLKLFKLYGCFLALSLHEDFQIGSGSLEAAKAFFGQDVEGLNFLTLVDKPDRESFLQLCRHIDGSRIPRRVTMKLILEAHPAACQLVLLYHGRPGRTYLLGIRSLRGILTHRRPTSGAKQDPGPQDQQETRHPLAPDHVIPAPGHLNPKPPEQEELQKLDRDDFSGFSSDPDGSSASLCYTSSSGDKDASGFSFLVGTDGAAQTDPTLGKADAWVETDAAWSEDGFRCRCCSLPPCPLDDEQRDALACSNFKPRRRKRKHSSFEVLQGTWALEPSFASIAQKFMHRLTFIGDRCIDALGQRWKITDDGDSLYLIKGRVWVSGGVLFREGKSGIVMRFQREEDAAASFEEDDDLDGDMGEQDSLHVLENIVSQCYDDRSRVQDLLLELLPE</sequence>
<dbReference type="OrthoDB" id="72053at2759"/>
<dbReference type="EMBL" id="CAJNIZ010002925">
    <property type="protein sequence ID" value="CAE7216468.1"/>
    <property type="molecule type" value="Genomic_DNA"/>
</dbReference>
<organism evidence="3 4">
    <name type="scientific">Symbiodinium pilosum</name>
    <name type="common">Dinoflagellate</name>
    <dbReference type="NCBI Taxonomy" id="2952"/>
    <lineage>
        <taxon>Eukaryota</taxon>
        <taxon>Sar</taxon>
        <taxon>Alveolata</taxon>
        <taxon>Dinophyceae</taxon>
        <taxon>Suessiales</taxon>
        <taxon>Symbiodiniaceae</taxon>
        <taxon>Symbiodinium</taxon>
    </lineage>
</organism>
<keyword evidence="4" id="KW-1185">Reference proteome</keyword>
<feature type="transmembrane region" description="Helical" evidence="2">
    <location>
        <begin position="109"/>
        <end position="141"/>
    </location>
</feature>
<evidence type="ECO:0000313" key="3">
    <source>
        <dbReference type="EMBL" id="CAE7216468.1"/>
    </source>
</evidence>
<keyword evidence="2" id="KW-0472">Membrane</keyword>
<reference evidence="3" key="1">
    <citation type="submission" date="2021-02" db="EMBL/GenBank/DDBJ databases">
        <authorList>
            <person name="Dougan E. K."/>
            <person name="Rhodes N."/>
            <person name="Thang M."/>
            <person name="Chan C."/>
        </authorList>
    </citation>
    <scope>NUCLEOTIDE SEQUENCE</scope>
</reference>
<feature type="transmembrane region" description="Helical" evidence="2">
    <location>
        <begin position="36"/>
        <end position="57"/>
    </location>
</feature>
<evidence type="ECO:0000256" key="2">
    <source>
        <dbReference type="SAM" id="Phobius"/>
    </source>
</evidence>
<accession>A0A812JXP2</accession>
<feature type="transmembrane region" description="Helical" evidence="2">
    <location>
        <begin position="69"/>
        <end position="89"/>
    </location>
</feature>
<gene>
    <name evidence="3" type="primary">PDIL2-1</name>
    <name evidence="3" type="ORF">SPIL2461_LOCUS2633</name>
</gene>
<evidence type="ECO:0000256" key="1">
    <source>
        <dbReference type="SAM" id="MobiDB-lite"/>
    </source>
</evidence>
<comment type="caution">
    <text evidence="3">The sequence shown here is derived from an EMBL/GenBank/DDBJ whole genome shotgun (WGS) entry which is preliminary data.</text>
</comment>
<feature type="region of interest" description="Disordered" evidence="1">
    <location>
        <begin position="325"/>
        <end position="367"/>
    </location>
</feature>
<name>A0A812JXP2_SYMPI</name>
<dbReference type="AlphaFoldDB" id="A0A812JXP2"/>
<protein>
    <submittedName>
        <fullName evidence="3">PDIL2-1 protein</fullName>
    </submittedName>
</protein>
<dbReference type="Proteomes" id="UP000649617">
    <property type="component" value="Unassembled WGS sequence"/>
</dbReference>
<keyword evidence="2" id="KW-1133">Transmembrane helix</keyword>
<evidence type="ECO:0000313" key="4">
    <source>
        <dbReference type="Proteomes" id="UP000649617"/>
    </source>
</evidence>
<keyword evidence="2" id="KW-0812">Transmembrane</keyword>